<proteinExistence type="predicted"/>
<dbReference type="InterPro" id="IPR009492">
    <property type="entry name" value="TniQ"/>
</dbReference>
<evidence type="ECO:0000256" key="1">
    <source>
        <dbReference type="SAM" id="MobiDB-lite"/>
    </source>
</evidence>
<keyword evidence="5" id="KW-1185">Reference proteome</keyword>
<reference evidence="5" key="1">
    <citation type="submission" date="2018-04" db="EMBL/GenBank/DDBJ databases">
        <authorList>
            <person name="Lucker S."/>
            <person name="Sakoula D."/>
        </authorList>
    </citation>
    <scope>NUCLEOTIDE SEQUENCE [LARGE SCALE GENOMIC DNA]</scope>
</reference>
<dbReference type="InterPro" id="IPR032750">
    <property type="entry name" value="TnsD_C"/>
</dbReference>
<dbReference type="OrthoDB" id="470139at2"/>
<name>A0A330L4K9_9BACT</name>
<accession>A0A330L4K9</accession>
<dbReference type="AlphaFoldDB" id="A0A330L4K9"/>
<protein>
    <submittedName>
        <fullName evidence="4">Uncharacterized protein</fullName>
    </submittedName>
</protein>
<dbReference type="Pfam" id="PF15978">
    <property type="entry name" value="TnsD"/>
    <property type="match status" value="1"/>
</dbReference>
<evidence type="ECO:0000313" key="5">
    <source>
        <dbReference type="Proteomes" id="UP000248168"/>
    </source>
</evidence>
<organism evidence="4 5">
    <name type="scientific">Nitrospira lenta</name>
    <dbReference type="NCBI Taxonomy" id="1436998"/>
    <lineage>
        <taxon>Bacteria</taxon>
        <taxon>Pseudomonadati</taxon>
        <taxon>Nitrospirota</taxon>
        <taxon>Nitrospiria</taxon>
        <taxon>Nitrospirales</taxon>
        <taxon>Nitrospiraceae</taxon>
        <taxon>Nitrospira</taxon>
    </lineage>
</organism>
<dbReference type="Proteomes" id="UP000248168">
    <property type="component" value="Unassembled WGS sequence"/>
</dbReference>
<dbReference type="EMBL" id="OUNR01000012">
    <property type="protein sequence ID" value="SPP64617.1"/>
    <property type="molecule type" value="Genomic_DNA"/>
</dbReference>
<feature type="region of interest" description="Disordered" evidence="1">
    <location>
        <begin position="431"/>
        <end position="453"/>
    </location>
</feature>
<dbReference type="Pfam" id="PF06527">
    <property type="entry name" value="TniQ"/>
    <property type="match status" value="1"/>
</dbReference>
<sequence>MPSKLDALMGSFPRPYREELWMSVWERYRAMMRLHHGLSCKIFGSRIASLLGSVADLHEIVHFMPPGYCMTADDLLKGHTLYPCYVPFVSPRVRQQLEKLRHGRAAFSSLFIGRRNTIAMPEFLRYCPTCVKEDRESLGETYWQRLPQVPGVEVCPKHEVWFENSLVPRTGGHEFITAESAIPTAIPRPLKLYTLGRDSRVAVAKDVQWLLQHGSVAAHFTYSEKYRFLMAERGWGTYRKRLTWHPFWSAFSQMHPISWLRSLEGHGKPLSTGRGIRALLSAHERALPPVFHLLLIHFLGLTVEEFLLAPDRPDWFGTSPWPCLNPVAPHVNHRAVVQHEVRTRRQDGRPIGTFLCGCGFSYSRVGPDWGPLAAYQYDRVEAYGLYWEWVLRKGWQDRRVSRQELATRLGISSVTLWQEARRLGLLPLSRSSRKPGRQLQQGRGSVTERERRRTQWEQLAQRHRRTMSQERRCRRLYAWLFRWDQAWLETKRRTTRARGFTRTWAPRLDWAIRDRQLAAAITKTGIQIKGEQGIPQWISTHRLVTASGHGRWIVLNLGRLPKTRQAIQSAVESREAFRVRRETWRIQHGALAKGVSVGNPTNPRSGELFQRIHGEAVRDGQQGLFGAEGGGW</sequence>
<dbReference type="InParanoid" id="A0A330L4K9"/>
<evidence type="ECO:0000313" key="4">
    <source>
        <dbReference type="EMBL" id="SPP64617.1"/>
    </source>
</evidence>
<feature type="domain" description="Transposon Tn7 transposition protein TnsD C-terminal" evidence="3">
    <location>
        <begin position="204"/>
        <end position="567"/>
    </location>
</feature>
<evidence type="ECO:0000259" key="2">
    <source>
        <dbReference type="Pfam" id="PF06527"/>
    </source>
</evidence>
<feature type="domain" description="TniQ" evidence="2">
    <location>
        <begin position="12"/>
        <end position="160"/>
    </location>
</feature>
<gene>
    <name evidence="4" type="ORF">NITLEN_20257</name>
</gene>
<evidence type="ECO:0000259" key="3">
    <source>
        <dbReference type="Pfam" id="PF15978"/>
    </source>
</evidence>